<keyword evidence="16 22" id="KW-0472">Membrane</keyword>
<evidence type="ECO:0000256" key="19">
    <source>
        <dbReference type="ARBA" id="ARBA00047899"/>
    </source>
</evidence>
<dbReference type="SUPFAM" id="SSF52047">
    <property type="entry name" value="RNI-like"/>
    <property type="match status" value="1"/>
</dbReference>
<dbReference type="FunFam" id="1.10.510.10:FF:000417">
    <property type="entry name" value="Leucine-rich repeat receptor-like protein kinase"/>
    <property type="match status" value="1"/>
</dbReference>
<evidence type="ECO:0000256" key="6">
    <source>
        <dbReference type="ARBA" id="ARBA00022553"/>
    </source>
</evidence>
<keyword evidence="7" id="KW-0433">Leucine-rich repeat</keyword>
<dbReference type="Pfam" id="PF13855">
    <property type="entry name" value="LRR_8"/>
    <property type="match status" value="1"/>
</dbReference>
<dbReference type="PANTHER" id="PTHR48053">
    <property type="entry name" value="LEUCINE RICH REPEAT FAMILY PROTEIN, EXPRESSED"/>
    <property type="match status" value="1"/>
</dbReference>
<keyword evidence="8" id="KW-0808">Transferase</keyword>
<dbReference type="AlphaFoldDB" id="A0A7J7CHP7"/>
<dbReference type="InterPro" id="IPR003591">
    <property type="entry name" value="Leu-rich_rpt_typical-subtyp"/>
</dbReference>
<evidence type="ECO:0000256" key="16">
    <source>
        <dbReference type="ARBA" id="ARBA00023136"/>
    </source>
</evidence>
<dbReference type="InterPro" id="IPR051716">
    <property type="entry name" value="Plant_RL_S/T_kinase"/>
</dbReference>
<evidence type="ECO:0000256" key="9">
    <source>
        <dbReference type="ARBA" id="ARBA00022692"/>
    </source>
</evidence>
<dbReference type="Gene3D" id="3.80.10.10">
    <property type="entry name" value="Ribonuclease Inhibitor"/>
    <property type="match status" value="4"/>
</dbReference>
<evidence type="ECO:0000256" key="15">
    <source>
        <dbReference type="ARBA" id="ARBA00022989"/>
    </source>
</evidence>
<dbReference type="Proteomes" id="UP000593562">
    <property type="component" value="Unassembled WGS sequence"/>
</dbReference>
<dbReference type="PROSITE" id="PS51450">
    <property type="entry name" value="LRR"/>
    <property type="match status" value="1"/>
</dbReference>
<evidence type="ECO:0000256" key="20">
    <source>
        <dbReference type="ARBA" id="ARBA00048679"/>
    </source>
</evidence>
<keyword evidence="15 22" id="KW-1133">Transmembrane helix</keyword>
<evidence type="ECO:0000259" key="23">
    <source>
        <dbReference type="PROSITE" id="PS50011"/>
    </source>
</evidence>
<dbReference type="GO" id="GO:0004674">
    <property type="term" value="F:protein serine/threonine kinase activity"/>
    <property type="evidence" value="ECO:0007669"/>
    <property type="project" value="UniProtKB-KW"/>
</dbReference>
<dbReference type="SMART" id="SM00365">
    <property type="entry name" value="LRR_SD22"/>
    <property type="match status" value="4"/>
</dbReference>
<dbReference type="InterPro" id="IPR011009">
    <property type="entry name" value="Kinase-like_dom_sf"/>
</dbReference>
<evidence type="ECO:0000256" key="18">
    <source>
        <dbReference type="ARBA" id="ARBA00023180"/>
    </source>
</evidence>
<dbReference type="GO" id="GO:0005886">
    <property type="term" value="C:plasma membrane"/>
    <property type="evidence" value="ECO:0007669"/>
    <property type="project" value="UniProtKB-SubCell"/>
</dbReference>
<evidence type="ECO:0000256" key="5">
    <source>
        <dbReference type="ARBA" id="ARBA00022527"/>
    </source>
</evidence>
<dbReference type="GO" id="GO:0009791">
    <property type="term" value="P:post-embryonic development"/>
    <property type="evidence" value="ECO:0007669"/>
    <property type="project" value="UniProtKB-ARBA"/>
</dbReference>
<dbReference type="EC" id="2.7.11.1" evidence="3"/>
<feature type="transmembrane region" description="Helical" evidence="22">
    <location>
        <begin position="570"/>
        <end position="593"/>
    </location>
</feature>
<dbReference type="PROSITE" id="PS50011">
    <property type="entry name" value="PROTEIN_KINASE_DOM"/>
    <property type="match status" value="1"/>
</dbReference>
<evidence type="ECO:0000256" key="2">
    <source>
        <dbReference type="ARBA" id="ARBA00004479"/>
    </source>
</evidence>
<keyword evidence="12 21" id="KW-0547">Nucleotide-binding</keyword>
<keyword evidence="10" id="KW-0732">Signal</keyword>
<dbReference type="PROSITE" id="PS00108">
    <property type="entry name" value="PROTEIN_KINASE_ST"/>
    <property type="match status" value="1"/>
</dbReference>
<keyword evidence="9 22" id="KW-0812">Transmembrane</keyword>
<keyword evidence="4" id="KW-1003">Cell membrane</keyword>
<dbReference type="SMART" id="SM00220">
    <property type="entry name" value="S_TKc"/>
    <property type="match status" value="1"/>
</dbReference>
<sequence>MEFGSMSQLVSLFITNNNLSGVIPRNICSNNSNLEHLILSEIQLYGEIPRELSQCKSLKQLDLSNNTLNGSIPIELYQLLNLKDLFLHNNSLVGSISPFIANLSNLEALALYHNNLQGNLPREIGMLSKLEILYLYDNQLSGEIPKEIGNCSNLEMIDFYGNRFNGKIPDSIGMLKGLNFLHLRQNELVGDIPASLGNCHKLTILDLADNCLSGGIPATFGSLQVLEQFMLYNNSLEGNLPDSLVNLANLMRINLSKNRLNGSIAALCHSHSFLSFDVTSNAFDHEIPPQLGNSSTLERLRLGKNRFTGKIPWTLGKLHELSLLDVSGNLLTGPIPAELVLCKKLTHIDLNNNFLSGPIPWWLGSLPLLGELKLSSNHFVGSLPLELFNCSKLLVLSLDGNSLNGTLPSEIGMLPSLNVLNLNQNNLSGPIPPAIGKLSKLYELGLSRNNFNGEIPFELGQLKNLQTILDLSYNNLSGKISLTLGALSKLEELDLSHNQLTGDVPPELSDLSSLGKLNLSYNNLEGKLGKQFSHWPPEAFEGNSRLCGSPLDHCNDIGSKKQRSSLSESLVVAISAVSTLVVIAVLILGAILLKRQREFMKRAKEVNCAYSSSSSQAQRRLLFPNGAGKRDYRWEDIMEATNGLNDEFIIGSGGSGKIYRAEFSTGETFAVKRILWKDDFLLNKSFAREVTTLGRIRHRHLVKLMGYCSNRGAGSNLLIYQYMENGSVWDWLHQKTVDNKKKKCLDLEARLKIAVGLAHGVEYLHHDCVPKIVHRDIKSSNVLVDSNMEAHLGDFGLAKAIAEDHDDSYTESSAWFAGSYGYIAPEYAYSLKATEMSDVYSMGIVLMELVSGKMPTDASFGVEMDMVRWVDKGIETQGSAREELIDPALKPLLPDEEFAAYQVLEIALQCTRTVPQERPSSRQACDQVLHIFNNRVVGSGKNNMDTHV</sequence>
<dbReference type="SUPFAM" id="SSF56112">
    <property type="entry name" value="Protein kinase-like (PK-like)"/>
    <property type="match status" value="1"/>
</dbReference>
<keyword evidence="13 24" id="KW-0418">Kinase</keyword>
<dbReference type="PANTHER" id="PTHR48053:SF118">
    <property type="entry name" value="OS07G0498400 PROTEIN"/>
    <property type="match status" value="1"/>
</dbReference>
<evidence type="ECO:0000256" key="12">
    <source>
        <dbReference type="ARBA" id="ARBA00022741"/>
    </source>
</evidence>
<name>A0A7J7CHP7_TRIWF</name>
<dbReference type="EMBL" id="JAAARO010000016">
    <property type="protein sequence ID" value="KAF5733585.1"/>
    <property type="molecule type" value="Genomic_DNA"/>
</dbReference>
<dbReference type="InterPro" id="IPR001611">
    <property type="entry name" value="Leu-rich_rpt"/>
</dbReference>
<dbReference type="Gene3D" id="3.30.200.20">
    <property type="entry name" value="Phosphorylase Kinase, domain 1"/>
    <property type="match status" value="1"/>
</dbReference>
<dbReference type="GO" id="GO:0005524">
    <property type="term" value="F:ATP binding"/>
    <property type="evidence" value="ECO:0007669"/>
    <property type="project" value="UniProtKB-UniRule"/>
</dbReference>
<dbReference type="Gene3D" id="1.10.510.10">
    <property type="entry name" value="Transferase(Phosphotransferase) domain 1"/>
    <property type="match status" value="1"/>
</dbReference>
<keyword evidence="25" id="KW-1185">Reference proteome</keyword>
<dbReference type="InterPro" id="IPR008271">
    <property type="entry name" value="Ser/Thr_kinase_AS"/>
</dbReference>
<dbReference type="PRINTS" id="PR00019">
    <property type="entry name" value="LEURICHRPT"/>
</dbReference>
<evidence type="ECO:0000256" key="22">
    <source>
        <dbReference type="SAM" id="Phobius"/>
    </source>
</evidence>
<dbReference type="FunFam" id="3.80.10.10:FF:000177">
    <property type="entry name" value="Leucine-rich repeat receptor-like serine/threonine-protein kinase At1g17230"/>
    <property type="match status" value="1"/>
</dbReference>
<feature type="domain" description="Protein kinase" evidence="23">
    <location>
        <begin position="644"/>
        <end position="933"/>
    </location>
</feature>
<keyword evidence="18" id="KW-0325">Glycoprotein</keyword>
<evidence type="ECO:0000256" key="21">
    <source>
        <dbReference type="PROSITE-ProRule" id="PRU10141"/>
    </source>
</evidence>
<comment type="catalytic activity">
    <reaction evidence="19">
        <text>L-threonyl-[protein] + ATP = O-phospho-L-threonyl-[protein] + ADP + H(+)</text>
        <dbReference type="Rhea" id="RHEA:46608"/>
        <dbReference type="Rhea" id="RHEA-COMP:11060"/>
        <dbReference type="Rhea" id="RHEA-COMP:11605"/>
        <dbReference type="ChEBI" id="CHEBI:15378"/>
        <dbReference type="ChEBI" id="CHEBI:30013"/>
        <dbReference type="ChEBI" id="CHEBI:30616"/>
        <dbReference type="ChEBI" id="CHEBI:61977"/>
        <dbReference type="ChEBI" id="CHEBI:456216"/>
        <dbReference type="EC" id="2.7.11.1"/>
    </reaction>
</comment>
<evidence type="ECO:0000256" key="1">
    <source>
        <dbReference type="ARBA" id="ARBA00004162"/>
    </source>
</evidence>
<proteinExistence type="predicted"/>
<evidence type="ECO:0000313" key="24">
    <source>
        <dbReference type="EMBL" id="KAF5733585.1"/>
    </source>
</evidence>
<feature type="binding site" evidence="21">
    <location>
        <position position="672"/>
    </location>
    <ligand>
        <name>ATP</name>
        <dbReference type="ChEBI" id="CHEBI:30616"/>
    </ligand>
</feature>
<evidence type="ECO:0000256" key="17">
    <source>
        <dbReference type="ARBA" id="ARBA00023170"/>
    </source>
</evidence>
<dbReference type="Pfam" id="PF00560">
    <property type="entry name" value="LRR_1"/>
    <property type="match status" value="9"/>
</dbReference>
<dbReference type="InterPro" id="IPR032675">
    <property type="entry name" value="LRR_dom_sf"/>
</dbReference>
<dbReference type="SMART" id="SM00369">
    <property type="entry name" value="LRR_TYP"/>
    <property type="match status" value="10"/>
</dbReference>
<dbReference type="Pfam" id="PF00069">
    <property type="entry name" value="Pkinase"/>
    <property type="match status" value="1"/>
</dbReference>
<evidence type="ECO:0000256" key="4">
    <source>
        <dbReference type="ARBA" id="ARBA00022475"/>
    </source>
</evidence>
<dbReference type="SUPFAM" id="SSF52058">
    <property type="entry name" value="L domain-like"/>
    <property type="match status" value="1"/>
</dbReference>
<evidence type="ECO:0000256" key="11">
    <source>
        <dbReference type="ARBA" id="ARBA00022737"/>
    </source>
</evidence>
<dbReference type="FunCoup" id="A0A7J7CHP7">
    <property type="interactions" value="418"/>
</dbReference>
<protein>
    <recommendedName>
        <fullName evidence="3">non-specific serine/threonine protein kinase</fullName>
        <ecNumber evidence="3">2.7.11.1</ecNumber>
    </recommendedName>
</protein>
<keyword evidence="6" id="KW-0597">Phosphoprotein</keyword>
<dbReference type="InterPro" id="IPR017441">
    <property type="entry name" value="Protein_kinase_ATP_BS"/>
</dbReference>
<comment type="caution">
    <text evidence="24">The sequence shown here is derived from an EMBL/GenBank/DDBJ whole genome shotgun (WGS) entry which is preliminary data.</text>
</comment>
<keyword evidence="14 21" id="KW-0067">ATP-binding</keyword>
<organism evidence="24 25">
    <name type="scientific">Tripterygium wilfordii</name>
    <name type="common">Thunder God vine</name>
    <dbReference type="NCBI Taxonomy" id="458696"/>
    <lineage>
        <taxon>Eukaryota</taxon>
        <taxon>Viridiplantae</taxon>
        <taxon>Streptophyta</taxon>
        <taxon>Embryophyta</taxon>
        <taxon>Tracheophyta</taxon>
        <taxon>Spermatophyta</taxon>
        <taxon>Magnoliopsida</taxon>
        <taxon>eudicotyledons</taxon>
        <taxon>Gunneridae</taxon>
        <taxon>Pentapetalae</taxon>
        <taxon>rosids</taxon>
        <taxon>fabids</taxon>
        <taxon>Celastrales</taxon>
        <taxon>Celastraceae</taxon>
        <taxon>Tripterygium</taxon>
    </lineage>
</organism>
<evidence type="ECO:0000256" key="3">
    <source>
        <dbReference type="ARBA" id="ARBA00012513"/>
    </source>
</evidence>
<evidence type="ECO:0000256" key="8">
    <source>
        <dbReference type="ARBA" id="ARBA00022679"/>
    </source>
</evidence>
<reference evidence="24 25" key="1">
    <citation type="journal article" date="2020" name="Nat. Commun.">
        <title>Genome of Tripterygium wilfordii and identification of cytochrome P450 involved in triptolide biosynthesis.</title>
        <authorList>
            <person name="Tu L."/>
            <person name="Su P."/>
            <person name="Zhang Z."/>
            <person name="Gao L."/>
            <person name="Wang J."/>
            <person name="Hu T."/>
            <person name="Zhou J."/>
            <person name="Zhang Y."/>
            <person name="Zhao Y."/>
            <person name="Liu Y."/>
            <person name="Song Y."/>
            <person name="Tong Y."/>
            <person name="Lu Y."/>
            <person name="Yang J."/>
            <person name="Xu C."/>
            <person name="Jia M."/>
            <person name="Peters R.J."/>
            <person name="Huang L."/>
            <person name="Gao W."/>
        </authorList>
    </citation>
    <scope>NUCLEOTIDE SEQUENCE [LARGE SCALE GENOMIC DNA]</scope>
    <source>
        <strain evidence="25">cv. XIE 37</strain>
        <tissue evidence="24">Leaf</tissue>
    </source>
</reference>
<keyword evidence="11" id="KW-0677">Repeat</keyword>
<dbReference type="InParanoid" id="A0A7J7CHP7"/>
<evidence type="ECO:0000256" key="13">
    <source>
        <dbReference type="ARBA" id="ARBA00022777"/>
    </source>
</evidence>
<comment type="subcellular location">
    <subcellularLocation>
        <location evidence="1">Cell membrane</location>
        <topology evidence="1">Single-pass membrane protein</topology>
    </subcellularLocation>
    <subcellularLocation>
        <location evidence="2">Membrane</location>
        <topology evidence="2">Single-pass type I membrane protein</topology>
    </subcellularLocation>
</comment>
<evidence type="ECO:0000256" key="14">
    <source>
        <dbReference type="ARBA" id="ARBA00022840"/>
    </source>
</evidence>
<accession>A0A7J7CHP7</accession>
<evidence type="ECO:0000256" key="10">
    <source>
        <dbReference type="ARBA" id="ARBA00022729"/>
    </source>
</evidence>
<dbReference type="InterPro" id="IPR000719">
    <property type="entry name" value="Prot_kinase_dom"/>
</dbReference>
<keyword evidence="17 24" id="KW-0675">Receptor</keyword>
<gene>
    <name evidence="24" type="ORF">HS088_TW16G00025</name>
</gene>
<evidence type="ECO:0000256" key="7">
    <source>
        <dbReference type="ARBA" id="ARBA00022614"/>
    </source>
</evidence>
<dbReference type="FunFam" id="3.80.10.10:FF:000233">
    <property type="entry name" value="Leucine-rich repeat receptor-like protein kinase TDR"/>
    <property type="match status" value="1"/>
</dbReference>
<keyword evidence="5" id="KW-0723">Serine/threonine-protein kinase</keyword>
<evidence type="ECO:0000313" key="25">
    <source>
        <dbReference type="Proteomes" id="UP000593562"/>
    </source>
</evidence>
<dbReference type="FunFam" id="3.30.200.20:FF:000687">
    <property type="entry name" value="LRR receptor-like serine/threonine-protein kinase GSO1"/>
    <property type="match status" value="1"/>
</dbReference>
<dbReference type="PROSITE" id="PS00107">
    <property type="entry name" value="PROTEIN_KINASE_ATP"/>
    <property type="match status" value="1"/>
</dbReference>
<comment type="catalytic activity">
    <reaction evidence="20">
        <text>L-seryl-[protein] + ATP = O-phospho-L-seryl-[protein] + ADP + H(+)</text>
        <dbReference type="Rhea" id="RHEA:17989"/>
        <dbReference type="Rhea" id="RHEA-COMP:9863"/>
        <dbReference type="Rhea" id="RHEA-COMP:11604"/>
        <dbReference type="ChEBI" id="CHEBI:15378"/>
        <dbReference type="ChEBI" id="CHEBI:29999"/>
        <dbReference type="ChEBI" id="CHEBI:30616"/>
        <dbReference type="ChEBI" id="CHEBI:83421"/>
        <dbReference type="ChEBI" id="CHEBI:456216"/>
        <dbReference type="EC" id="2.7.11.1"/>
    </reaction>
</comment>